<keyword evidence="8 14" id="KW-0418">Kinase</keyword>
<dbReference type="PANTHER" id="PTHR11817">
    <property type="entry name" value="PYRUVATE KINASE"/>
    <property type="match status" value="1"/>
</dbReference>
<dbReference type="InterPro" id="IPR015793">
    <property type="entry name" value="Pyrv_Knase_brl"/>
</dbReference>
<evidence type="ECO:0000256" key="6">
    <source>
        <dbReference type="ARBA" id="ARBA00022723"/>
    </source>
</evidence>
<gene>
    <name evidence="17" type="ORF">CCHL1392_LOCUS770</name>
</gene>
<dbReference type="NCBIfam" id="NF004491">
    <property type="entry name" value="PRK05826.1"/>
    <property type="match status" value="1"/>
</dbReference>
<evidence type="ECO:0000259" key="16">
    <source>
        <dbReference type="Pfam" id="PF02887"/>
    </source>
</evidence>
<keyword evidence="6" id="KW-0479">Metal-binding</keyword>
<protein>
    <recommendedName>
        <fullName evidence="4 14">Pyruvate kinase</fullName>
        <ecNumber evidence="4 14">2.7.1.40</ecNumber>
    </recommendedName>
</protein>
<feature type="domain" description="Pyruvate kinase C-terminal" evidence="16">
    <location>
        <begin position="1154"/>
        <end position="1269"/>
    </location>
</feature>
<dbReference type="SUPFAM" id="SSF50800">
    <property type="entry name" value="PK beta-barrel domain-like"/>
    <property type="match status" value="2"/>
</dbReference>
<comment type="similarity">
    <text evidence="3 14">Belongs to the pyruvate kinase family.</text>
</comment>
<keyword evidence="10 14" id="KW-0460">Magnesium</keyword>
<dbReference type="GO" id="GO:0004743">
    <property type="term" value="F:pyruvate kinase activity"/>
    <property type="evidence" value="ECO:0007669"/>
    <property type="project" value="UniProtKB-EC"/>
</dbReference>
<feature type="domain" description="Pyruvate kinase C-terminal" evidence="16">
    <location>
        <begin position="600"/>
        <end position="705"/>
    </location>
</feature>
<feature type="domain" description="Pyruvate kinase C-terminal" evidence="16">
    <location>
        <begin position="66"/>
        <end position="171"/>
    </location>
</feature>
<dbReference type="Gene3D" id="2.40.33.10">
    <property type="entry name" value="PK beta-barrel domain-like"/>
    <property type="match status" value="2"/>
</dbReference>
<comment type="pathway">
    <text evidence="2 14">Carbohydrate degradation; glycolysis; pyruvate from D-glyceraldehyde 3-phosphate: step 5/5.</text>
</comment>
<dbReference type="GO" id="GO:0030955">
    <property type="term" value="F:potassium ion binding"/>
    <property type="evidence" value="ECO:0007669"/>
    <property type="project" value="InterPro"/>
</dbReference>
<proteinExistence type="inferred from homology"/>
<evidence type="ECO:0000256" key="14">
    <source>
        <dbReference type="RuleBase" id="RU000504"/>
    </source>
</evidence>
<dbReference type="NCBIfam" id="TIGR01064">
    <property type="entry name" value="pyruv_kin"/>
    <property type="match status" value="2"/>
</dbReference>
<dbReference type="Gene3D" id="3.20.20.60">
    <property type="entry name" value="Phosphoenolpyruvate-binding domains"/>
    <property type="match status" value="3"/>
</dbReference>
<evidence type="ECO:0000256" key="11">
    <source>
        <dbReference type="ARBA" id="ARBA00023152"/>
    </source>
</evidence>
<evidence type="ECO:0000256" key="12">
    <source>
        <dbReference type="ARBA" id="ARBA00023317"/>
    </source>
</evidence>
<dbReference type="PROSITE" id="PS00110">
    <property type="entry name" value="PYRUVATE_KINASE"/>
    <property type="match status" value="2"/>
</dbReference>
<evidence type="ECO:0000256" key="10">
    <source>
        <dbReference type="ARBA" id="ARBA00022842"/>
    </source>
</evidence>
<dbReference type="Pfam" id="PF00224">
    <property type="entry name" value="PK"/>
    <property type="match status" value="3"/>
</dbReference>
<organism evidence="17">
    <name type="scientific">Chlamydomonas chlamydogama</name>
    <dbReference type="NCBI Taxonomy" id="225041"/>
    <lineage>
        <taxon>Eukaryota</taxon>
        <taxon>Viridiplantae</taxon>
        <taxon>Chlorophyta</taxon>
        <taxon>core chlorophytes</taxon>
        <taxon>Chlorophyceae</taxon>
        <taxon>CS clade</taxon>
        <taxon>Chlamydomonadales</taxon>
        <taxon>Chlamydomonadaceae</taxon>
        <taxon>Chlamydomonas</taxon>
    </lineage>
</organism>
<name>A0A7S2VVU0_9CHLO</name>
<keyword evidence="11 14" id="KW-0324">Glycolysis</keyword>
<evidence type="ECO:0000256" key="5">
    <source>
        <dbReference type="ARBA" id="ARBA00022679"/>
    </source>
</evidence>
<feature type="domain" description="Pyruvate kinase barrel" evidence="15">
    <location>
        <begin position="777"/>
        <end position="1119"/>
    </location>
</feature>
<keyword evidence="7" id="KW-0547">Nucleotide-binding</keyword>
<keyword evidence="12" id="KW-0670">Pyruvate</keyword>
<feature type="domain" description="Pyruvate kinase barrel" evidence="15">
    <location>
        <begin position="2"/>
        <end position="31"/>
    </location>
</feature>
<evidence type="ECO:0000256" key="2">
    <source>
        <dbReference type="ARBA" id="ARBA00004997"/>
    </source>
</evidence>
<accession>A0A7S2VVU0</accession>
<keyword evidence="9" id="KW-0067">ATP-binding</keyword>
<dbReference type="GO" id="GO:0016301">
    <property type="term" value="F:kinase activity"/>
    <property type="evidence" value="ECO:0007669"/>
    <property type="project" value="UniProtKB-KW"/>
</dbReference>
<dbReference type="SUPFAM" id="SSF51621">
    <property type="entry name" value="Phosphoenolpyruvate/pyruvate domain"/>
    <property type="match status" value="3"/>
</dbReference>
<reference evidence="17" key="1">
    <citation type="submission" date="2021-01" db="EMBL/GenBank/DDBJ databases">
        <authorList>
            <person name="Corre E."/>
            <person name="Pelletier E."/>
            <person name="Niang G."/>
            <person name="Scheremetjew M."/>
            <person name="Finn R."/>
            <person name="Kale V."/>
            <person name="Holt S."/>
            <person name="Cochrane G."/>
            <person name="Meng A."/>
            <person name="Brown T."/>
            <person name="Cohen L."/>
        </authorList>
    </citation>
    <scope>NUCLEOTIDE SEQUENCE</scope>
    <source>
        <strain evidence="17">SAG 11-48b</strain>
    </source>
</reference>
<evidence type="ECO:0000256" key="1">
    <source>
        <dbReference type="ARBA" id="ARBA00001958"/>
    </source>
</evidence>
<dbReference type="InterPro" id="IPR015806">
    <property type="entry name" value="Pyrv_Knase_insert_dom_sf"/>
</dbReference>
<dbReference type="SUPFAM" id="SSF52935">
    <property type="entry name" value="PK C-terminal domain-like"/>
    <property type="match status" value="3"/>
</dbReference>
<dbReference type="InterPro" id="IPR001697">
    <property type="entry name" value="Pyr_Knase"/>
</dbReference>
<dbReference type="GO" id="GO:0000287">
    <property type="term" value="F:magnesium ion binding"/>
    <property type="evidence" value="ECO:0007669"/>
    <property type="project" value="InterPro"/>
</dbReference>
<comment type="catalytic activity">
    <reaction evidence="13 14">
        <text>pyruvate + ATP = phosphoenolpyruvate + ADP + H(+)</text>
        <dbReference type="Rhea" id="RHEA:18157"/>
        <dbReference type="ChEBI" id="CHEBI:15361"/>
        <dbReference type="ChEBI" id="CHEBI:15378"/>
        <dbReference type="ChEBI" id="CHEBI:30616"/>
        <dbReference type="ChEBI" id="CHEBI:58702"/>
        <dbReference type="ChEBI" id="CHEBI:456216"/>
        <dbReference type="EC" id="2.7.1.40"/>
    </reaction>
</comment>
<evidence type="ECO:0000256" key="4">
    <source>
        <dbReference type="ARBA" id="ARBA00012142"/>
    </source>
</evidence>
<evidence type="ECO:0000256" key="3">
    <source>
        <dbReference type="ARBA" id="ARBA00008663"/>
    </source>
</evidence>
<dbReference type="AlphaFoldDB" id="A0A7S2VVU0"/>
<dbReference type="GO" id="GO:0005524">
    <property type="term" value="F:ATP binding"/>
    <property type="evidence" value="ECO:0007669"/>
    <property type="project" value="UniProtKB-KW"/>
</dbReference>
<dbReference type="InterPro" id="IPR040442">
    <property type="entry name" value="Pyrv_kinase-like_dom_sf"/>
</dbReference>
<keyword evidence="5 14" id="KW-0808">Transferase</keyword>
<feature type="domain" description="Pyruvate kinase barrel" evidence="15">
    <location>
        <begin position="232"/>
        <end position="565"/>
    </location>
</feature>
<evidence type="ECO:0000256" key="8">
    <source>
        <dbReference type="ARBA" id="ARBA00022777"/>
    </source>
</evidence>
<dbReference type="InterPro" id="IPR018209">
    <property type="entry name" value="Pyrv_Knase_AS"/>
</dbReference>
<dbReference type="InterPro" id="IPR036918">
    <property type="entry name" value="Pyrv_Knase_C_sf"/>
</dbReference>
<dbReference type="InterPro" id="IPR015813">
    <property type="entry name" value="Pyrv/PenolPyrv_kinase-like_dom"/>
</dbReference>
<evidence type="ECO:0000313" key="17">
    <source>
        <dbReference type="EMBL" id="CAD9652095.1"/>
    </source>
</evidence>
<evidence type="ECO:0000256" key="13">
    <source>
        <dbReference type="ARBA" id="ARBA00048152"/>
    </source>
</evidence>
<dbReference type="InterPro" id="IPR015795">
    <property type="entry name" value="Pyrv_Knase_C"/>
</dbReference>
<dbReference type="UniPathway" id="UPA00109">
    <property type="reaction ID" value="UER00188"/>
</dbReference>
<evidence type="ECO:0000256" key="9">
    <source>
        <dbReference type="ARBA" id="ARBA00022840"/>
    </source>
</evidence>
<sequence>MTDVANAVLDGTDCVMLSGETANGDFPSDAVATMAAICVNAEEMVHVHKRYDFIRNQTPKPMMGAEALCSGAVQSSIDCDAKAIMCITASGRAPALVSKFRPQCPVLVVTPDEQLVRHCRSVYGQTGIFKENIEGDMMQIVEEAASYARSLGIADLQPGDQVVVIKRRNMRRGSQVPYDDQRLIVKALVLGQARPHSPGHTAYAGKSIIYHRSTKIGLDTILEDHKFKYAVRKTKIICTAGPACWSEEMLGKLLDAGMNVLRLNFSHGDHEGHYAVLERFRKVCKEKKLHAAALLDTKGPEIRTAMLRDHKNISLEAGQSIIVEAVGAKYTSFEGYKDDTETRIGLSYEKLCQSVHVGNKILLADGSLSIRVDEILSGTELRGTVLNSKSLGERKNCNLPGVKVDIPVLTEKDIDDLQNFAAKHQLDFVAASFVQSKADVLFIRRVLDEAGGKQVKIISKIENAEGLHNFDEILEVTDGIMVARGDLGMEIPVEKVPLAQKVMITKANISGKFIITATQMMESMITNPIPTRAELTDVANAVFDGTDCVMLSGESANGSYPDVAVSTMANICRSAEIGVNLYQTFDYIRSFTPKPISAIEAIVCSIAKNAVDLRPGMIIVFSEHGKTARLLAKYRPCAPVLLVTSNVKLARSCATLFAMYPFLLDAPINSVDEIEGHVEKALNYSVEAGLCMAGKEVIVFTSTSVAAAACAAGDEGKAMLQREVLITLAPGQLDHNALGALAPHTSAQDPRMITKTITLRSTVINLDMLTDDNPPVRKTKLAVTIGPASSTPEILERLVDSGMDIARFKFSHGTPQSHAEVLGTLKEICKRKGRSVATLMDLQGPEVRTSYLIDKQSGVRIDSIELKAGDKVSLYGTDNLSPDSFVGYRDFDGSVRLGVDLPDLADVARAGNVIRLRDGAIGINVTEVSAGRAVVGVVINNGIMGERKVLHISGVTLHASPSSTYQDMQTIQDFAMQHGIDFVAASQVGGRHDVEDLRRFLDDIGAENVKIIAKIETREGLRHMDDIIEAADGIMIARGNLGMAIPPEKVALAQCKVLTKAKVAGKPVIVARHMLESMNTNPRPTRAEMTDVANAVLDSADCVMLCSETASGMFPVDSVVTASRICRNAEHAMNYAMIHSFIRDFSAKPFNTVEAAAVAMAKTCMDAQLAVAVVISDSGEAANVITKYRPSVPLVVVTSKPTVQAQCNLCFGQRGLLVEVEAIQGETEPLIKRAVDWARQSGLFTGSQRAAIMHGTDTADTEKSAILNIIDV</sequence>
<dbReference type="EC" id="2.7.1.40" evidence="4 14"/>
<comment type="cofactor">
    <cofactor evidence="1">
        <name>K(+)</name>
        <dbReference type="ChEBI" id="CHEBI:29103"/>
    </cofactor>
</comment>
<dbReference type="PRINTS" id="PR01050">
    <property type="entry name" value="PYRUVTKNASE"/>
</dbReference>
<dbReference type="Pfam" id="PF02887">
    <property type="entry name" value="PK_C"/>
    <property type="match status" value="3"/>
</dbReference>
<evidence type="ECO:0000256" key="7">
    <source>
        <dbReference type="ARBA" id="ARBA00022741"/>
    </source>
</evidence>
<dbReference type="FunFam" id="2.40.33.10:FF:000001">
    <property type="entry name" value="Pyruvate kinase"/>
    <property type="match status" value="1"/>
</dbReference>
<dbReference type="Gene3D" id="3.40.1380.20">
    <property type="entry name" value="Pyruvate kinase, C-terminal domain"/>
    <property type="match status" value="3"/>
</dbReference>
<dbReference type="InterPro" id="IPR011037">
    <property type="entry name" value="Pyrv_Knase-like_insert_dom_sf"/>
</dbReference>
<dbReference type="EMBL" id="HBHD01001411">
    <property type="protein sequence ID" value="CAD9652095.1"/>
    <property type="molecule type" value="Transcribed_RNA"/>
</dbReference>
<evidence type="ECO:0000259" key="15">
    <source>
        <dbReference type="Pfam" id="PF00224"/>
    </source>
</evidence>